<dbReference type="PANTHER" id="PTHR43603:SF1">
    <property type="entry name" value="ZINC-REGULATED GTPASE METALLOPROTEIN ACTIVATOR 1"/>
    <property type="match status" value="1"/>
</dbReference>
<sequence length="767" mass="84265">MQVPKKPLPVTLLSGFLGSGKTTLLQHILKTEHGLRIAVVVNDIGAINIDAALIKKTHQLTKKDEKVIALQNGCICCTLRGDLLEELVRLAQLQEFDYIIIESSGISEPEQVAETFDARLADTMGDMAEAPGASQLDESMIKVLKQLKKAGGLEKFAKLDTTVTVIDAFTMMHDFDTADLLSSRRDDVTPEDERTVSDLMVDQIEFAEVIVLNKTDMVSEETRKETRSLVTKLNHRAKIIEATYGKVDVKQLVNTGLFKLDVAQAGYGWLQDLHEMTVREVNGRNVLTPKPETEEYNVQSFIYSRYRPFHPRRLFALLHDKFILQMEHPDDEDDDGDDDDEEDGDGGTDVDMEDQQDEDMEDSGSSGSSASAVALGSSPLSARSASTARTAPSPTAKAVTAQGHEDMDDSGTTRMQLDDDDNDSNSNNTDSAENPLDIPANDTILANKRAHPTLRRLFRSKGEFHLATRPHRAGDWSQAGAMLTLTGGRPWFCTLPAAAYATGDSQVDALVRHDVRKGGEWGDRRQELVFIGEGLDRAALAAMLDACLLTDGEMAAWEGVMRDPALDGATGAGAGGERKRRERLEELFDDGFPDWAEDDVDEEEEEEDGGGDEDDDDEGQGPDHQHQHSELVEAMPGNYGPDPALCKHYAGFASHMSLWQFQVVYWVLFVLNLVVLFFSSWIYTKNTIQASQGDESGDDEEEQAELIGFTVSGGPIVRFMSPVRGPAASQGNVIGHGSEKNPIIAFEKGIIAFVAATDSDETNDRRP</sequence>
<dbReference type="PANTHER" id="PTHR43603">
    <property type="entry name" value="COBW DOMAIN-CONTAINING PROTEIN DDB_G0274527"/>
    <property type="match status" value="1"/>
</dbReference>
<feature type="compositionally biased region" description="Low complexity" evidence="1">
    <location>
        <begin position="363"/>
        <end position="396"/>
    </location>
</feature>
<feature type="domain" description="CobW C-terminal" evidence="3">
    <location>
        <begin position="298"/>
        <end position="548"/>
    </location>
</feature>
<name>A0AB34FMN1_9HYPO</name>
<evidence type="ECO:0000313" key="4">
    <source>
        <dbReference type="EMBL" id="KAJ6440101.1"/>
    </source>
</evidence>
<dbReference type="Pfam" id="PF07683">
    <property type="entry name" value="CobW_C"/>
    <property type="match status" value="1"/>
</dbReference>
<reference evidence="4" key="1">
    <citation type="submission" date="2023-01" db="EMBL/GenBank/DDBJ databases">
        <title>The growth and conidiation of Purpureocillium lavendulum are regulated by nitrogen source and histone H3K14 acetylation.</title>
        <authorList>
            <person name="Tang P."/>
            <person name="Han J."/>
            <person name="Zhang C."/>
            <person name="Tang P."/>
            <person name="Qi F."/>
            <person name="Zhang K."/>
            <person name="Liang L."/>
        </authorList>
    </citation>
    <scope>NUCLEOTIDE SEQUENCE</scope>
    <source>
        <strain evidence="4">YMF1.00683</strain>
    </source>
</reference>
<feature type="compositionally biased region" description="Acidic residues" evidence="1">
    <location>
        <begin position="329"/>
        <end position="362"/>
    </location>
</feature>
<evidence type="ECO:0000313" key="5">
    <source>
        <dbReference type="Proteomes" id="UP001163105"/>
    </source>
</evidence>
<dbReference type="EMBL" id="JAQHRD010000006">
    <property type="protein sequence ID" value="KAJ6440101.1"/>
    <property type="molecule type" value="Genomic_DNA"/>
</dbReference>
<dbReference type="AlphaFoldDB" id="A0AB34FMN1"/>
<dbReference type="Pfam" id="PF02492">
    <property type="entry name" value="cobW"/>
    <property type="match status" value="2"/>
</dbReference>
<keyword evidence="5" id="KW-1185">Reference proteome</keyword>
<gene>
    <name evidence="4" type="ORF">O9K51_07992</name>
</gene>
<accession>A0AB34FMN1</accession>
<evidence type="ECO:0000259" key="3">
    <source>
        <dbReference type="SMART" id="SM00833"/>
    </source>
</evidence>
<dbReference type="Gene3D" id="3.40.50.300">
    <property type="entry name" value="P-loop containing nucleotide triphosphate hydrolases"/>
    <property type="match status" value="1"/>
</dbReference>
<dbReference type="CDD" id="cd03112">
    <property type="entry name" value="CobW-like"/>
    <property type="match status" value="1"/>
</dbReference>
<protein>
    <submittedName>
        <fullName evidence="4">CobW domain-containingprotein</fullName>
    </submittedName>
</protein>
<dbReference type="InterPro" id="IPR027417">
    <property type="entry name" value="P-loop_NTPase"/>
</dbReference>
<evidence type="ECO:0000256" key="2">
    <source>
        <dbReference type="SAM" id="Phobius"/>
    </source>
</evidence>
<dbReference type="SUPFAM" id="SSF90002">
    <property type="entry name" value="Hypothetical protein YjiA, C-terminal domain"/>
    <property type="match status" value="1"/>
</dbReference>
<keyword evidence="2" id="KW-0812">Transmembrane</keyword>
<dbReference type="SMART" id="SM00833">
    <property type="entry name" value="CobW_C"/>
    <property type="match status" value="1"/>
</dbReference>
<proteinExistence type="predicted"/>
<feature type="region of interest" description="Disordered" evidence="1">
    <location>
        <begin position="592"/>
        <end position="627"/>
    </location>
</feature>
<dbReference type="SUPFAM" id="SSF52540">
    <property type="entry name" value="P-loop containing nucleoside triphosphate hydrolases"/>
    <property type="match status" value="1"/>
</dbReference>
<keyword evidence="2" id="KW-1133">Transmembrane helix</keyword>
<organism evidence="4 5">
    <name type="scientific">Purpureocillium lavendulum</name>
    <dbReference type="NCBI Taxonomy" id="1247861"/>
    <lineage>
        <taxon>Eukaryota</taxon>
        <taxon>Fungi</taxon>
        <taxon>Dikarya</taxon>
        <taxon>Ascomycota</taxon>
        <taxon>Pezizomycotina</taxon>
        <taxon>Sordariomycetes</taxon>
        <taxon>Hypocreomycetidae</taxon>
        <taxon>Hypocreales</taxon>
        <taxon>Ophiocordycipitaceae</taxon>
        <taxon>Purpureocillium</taxon>
    </lineage>
</organism>
<feature type="compositionally biased region" description="Acidic residues" evidence="1">
    <location>
        <begin position="592"/>
        <end position="620"/>
    </location>
</feature>
<dbReference type="InterPro" id="IPR011629">
    <property type="entry name" value="CobW-like_C"/>
</dbReference>
<feature type="transmembrane region" description="Helical" evidence="2">
    <location>
        <begin position="663"/>
        <end position="683"/>
    </location>
</feature>
<keyword evidence="2" id="KW-0472">Membrane</keyword>
<evidence type="ECO:0000256" key="1">
    <source>
        <dbReference type="SAM" id="MobiDB-lite"/>
    </source>
</evidence>
<dbReference type="InterPro" id="IPR051927">
    <property type="entry name" value="Zn_Chap_cDPG_Synth"/>
</dbReference>
<feature type="region of interest" description="Disordered" evidence="1">
    <location>
        <begin position="328"/>
        <end position="441"/>
    </location>
</feature>
<dbReference type="InterPro" id="IPR003495">
    <property type="entry name" value="CobW/HypB/UreG_nucleotide-bd"/>
</dbReference>
<comment type="caution">
    <text evidence="4">The sequence shown here is derived from an EMBL/GenBank/DDBJ whole genome shotgun (WGS) entry which is preliminary data.</text>
</comment>
<dbReference type="Proteomes" id="UP001163105">
    <property type="component" value="Unassembled WGS sequence"/>
</dbReference>